<feature type="transmembrane region" description="Helical" evidence="8">
    <location>
        <begin position="74"/>
        <end position="93"/>
    </location>
</feature>
<dbReference type="PANTHER" id="PTHR24221">
    <property type="entry name" value="ATP-BINDING CASSETTE SUB-FAMILY B"/>
    <property type="match status" value="1"/>
</dbReference>
<dbReference type="GO" id="GO:0005886">
    <property type="term" value="C:plasma membrane"/>
    <property type="evidence" value="ECO:0007669"/>
    <property type="project" value="UniProtKB-SubCell"/>
</dbReference>
<dbReference type="InterPro" id="IPR003439">
    <property type="entry name" value="ABC_transporter-like_ATP-bd"/>
</dbReference>
<dbReference type="InterPro" id="IPR003593">
    <property type="entry name" value="AAA+_ATPase"/>
</dbReference>
<dbReference type="GO" id="GO:0034040">
    <property type="term" value="F:ATPase-coupled lipid transmembrane transporter activity"/>
    <property type="evidence" value="ECO:0007669"/>
    <property type="project" value="TreeGrafter"/>
</dbReference>
<evidence type="ECO:0000256" key="5">
    <source>
        <dbReference type="ARBA" id="ARBA00022840"/>
    </source>
</evidence>
<keyword evidence="2" id="KW-0813">Transport</keyword>
<gene>
    <name evidence="11" type="ORF">LHCIRMBIA104_00400</name>
</gene>
<feature type="transmembrane region" description="Helical" evidence="8">
    <location>
        <begin position="177"/>
        <end position="196"/>
    </location>
</feature>
<feature type="transmembrane region" description="Helical" evidence="8">
    <location>
        <begin position="37"/>
        <end position="54"/>
    </location>
</feature>
<dbReference type="FunFam" id="3.40.50.300:FF:000604">
    <property type="entry name" value="ABC transporter B family member 28"/>
    <property type="match status" value="1"/>
</dbReference>
<dbReference type="EMBL" id="CBUL010000234">
    <property type="protein sequence ID" value="CDI61783.1"/>
    <property type="molecule type" value="Genomic_DNA"/>
</dbReference>
<dbReference type="GO" id="GO:0005737">
    <property type="term" value="C:cytoplasm"/>
    <property type="evidence" value="ECO:0007669"/>
    <property type="project" value="UniProtKB-ARBA"/>
</dbReference>
<dbReference type="PROSITE" id="PS00211">
    <property type="entry name" value="ABC_TRANSPORTER_1"/>
    <property type="match status" value="1"/>
</dbReference>
<dbReference type="Gene3D" id="3.40.50.300">
    <property type="entry name" value="P-loop containing nucleotide triphosphate hydrolases"/>
    <property type="match status" value="1"/>
</dbReference>
<evidence type="ECO:0000313" key="11">
    <source>
        <dbReference type="EMBL" id="CDI61783.1"/>
    </source>
</evidence>
<dbReference type="CDD" id="cd18544">
    <property type="entry name" value="ABC_6TM_TmrA_like"/>
    <property type="match status" value="1"/>
</dbReference>
<dbReference type="SUPFAM" id="SSF90123">
    <property type="entry name" value="ABC transporter transmembrane region"/>
    <property type="match status" value="1"/>
</dbReference>
<keyword evidence="6 8" id="KW-1133">Transmembrane helix</keyword>
<keyword evidence="5" id="KW-0067">ATP-binding</keyword>
<dbReference type="HOGENOM" id="CLU_000604_84_3_9"/>
<evidence type="ECO:0000256" key="8">
    <source>
        <dbReference type="SAM" id="Phobius"/>
    </source>
</evidence>
<keyword evidence="3 8" id="KW-0812">Transmembrane</keyword>
<dbReference type="InterPro" id="IPR039421">
    <property type="entry name" value="Type_1_exporter"/>
</dbReference>
<feature type="transmembrane region" description="Helical" evidence="8">
    <location>
        <begin position="149"/>
        <end position="171"/>
    </location>
</feature>
<keyword evidence="4" id="KW-0547">Nucleotide-binding</keyword>
<sequence length="609" mass="69400">MNDEQQESIWAKAVPFKEQVTIFKRLMKFVKQFKTEMIIALCGAFLVSVINILLPRGLQYFLDHFLLHQSTSVQIILFAGLLYAIGSLLKAIIQFTYQYLFALGSEKTLESVRRALYRKLHQLGMRYFDQTPAGSIVSRVTNDTMTLSNFLTVLSTVVIGLFSVVTALVAMFTTNVVAGWIVLVFVPILLFVIWLYSQKSSRLYRNYRERLSRINANLNESIEGVSIIQQFNQEKRMTNHFEGENGGLMQTRFNMIRVNSLLLSPLTSLLYSLALAVSLMYFCFPLREVFVPAGVVYAFSQYISQLFNTISTMMDQMTFFQDGIIAGKRILDDEQYEPQQDAQAGLTINRGKIEFKHVSFSYDSKHEILHDVSFVVNPGETLGIVGHTGSGKSSIINVMMRFYEFGKGQVLIDDVDIRKYPKEELRKKLGLVLQEPFMFYGDIASNIRLYNQEITDDQIKKAAQTVQADQFIEKMPGKYHAKIIEGGAELSQGQKQLISFARTLVTDPKILVLDEATANVDTETETLIQEGLKRLRKGRTTLAIAHWLSTSQMLIKLLCLIKFELLKEVITKNCLPRKAIITIYIPCKKMKAKINAEERLANPQTFFLL</sequence>
<dbReference type="GO" id="GO:0140359">
    <property type="term" value="F:ABC-type transporter activity"/>
    <property type="evidence" value="ECO:0007669"/>
    <property type="project" value="InterPro"/>
</dbReference>
<dbReference type="SMART" id="SM00382">
    <property type="entry name" value="AAA"/>
    <property type="match status" value="1"/>
</dbReference>
<feature type="transmembrane region" description="Helical" evidence="8">
    <location>
        <begin position="261"/>
        <end position="282"/>
    </location>
</feature>
<evidence type="ECO:0000256" key="3">
    <source>
        <dbReference type="ARBA" id="ARBA00022692"/>
    </source>
</evidence>
<reference evidence="11" key="1">
    <citation type="submission" date="2013-09" db="EMBL/GenBank/DDBJ databases">
        <title>Draft Genome Sequence of five Lactobacillus helveticus strains CIRM-BIA 101T, 103, 104, 951 and 953 isolated from milk product.</title>
        <authorList>
            <person name="Valence F."/>
            <person name="Chuat V."/>
            <person name="Ma L."/>
            <person name="Creno S."/>
            <person name="Falentin H."/>
            <person name="Lortal S."/>
            <person name="Bizet C."/>
            <person name="Clermont D."/>
            <person name="Loux V."/>
            <person name="Bouchier C."/>
            <person name="Cousin S."/>
        </authorList>
    </citation>
    <scope>NUCLEOTIDE SEQUENCE [LARGE SCALE GENOMIC DNA]</scope>
    <source>
        <strain evidence="11">CIRM-BIA 104</strain>
    </source>
</reference>
<dbReference type="InterPro" id="IPR011527">
    <property type="entry name" value="ABC1_TM_dom"/>
</dbReference>
<dbReference type="InterPro" id="IPR027417">
    <property type="entry name" value="P-loop_NTPase"/>
</dbReference>
<comment type="subcellular location">
    <subcellularLocation>
        <location evidence="1">Cell membrane</location>
        <topology evidence="1">Multi-pass membrane protein</topology>
    </subcellularLocation>
</comment>
<dbReference type="PROSITE" id="PS50893">
    <property type="entry name" value="ABC_TRANSPORTER_2"/>
    <property type="match status" value="1"/>
</dbReference>
<dbReference type="Gene3D" id="1.20.1560.10">
    <property type="entry name" value="ABC transporter type 1, transmembrane domain"/>
    <property type="match status" value="1"/>
</dbReference>
<evidence type="ECO:0000259" key="9">
    <source>
        <dbReference type="PROSITE" id="PS50893"/>
    </source>
</evidence>
<dbReference type="GO" id="GO:0016887">
    <property type="term" value="F:ATP hydrolysis activity"/>
    <property type="evidence" value="ECO:0007669"/>
    <property type="project" value="InterPro"/>
</dbReference>
<evidence type="ECO:0000259" key="10">
    <source>
        <dbReference type="PROSITE" id="PS50929"/>
    </source>
</evidence>
<dbReference type="PROSITE" id="PS50929">
    <property type="entry name" value="ABC_TM1F"/>
    <property type="match status" value="1"/>
</dbReference>
<dbReference type="AlphaFoldDB" id="U6FC50"/>
<feature type="domain" description="ABC transmembrane type-1" evidence="10">
    <location>
        <begin position="38"/>
        <end position="322"/>
    </location>
</feature>
<protein>
    <submittedName>
        <fullName evidence="11">Multidrug resistance ABC superfamily ATP binding cassette transporter, ABC protein</fullName>
    </submittedName>
</protein>
<dbReference type="Proteomes" id="UP000017247">
    <property type="component" value="Unassembled WGS sequence"/>
</dbReference>
<evidence type="ECO:0000256" key="6">
    <source>
        <dbReference type="ARBA" id="ARBA00022989"/>
    </source>
</evidence>
<keyword evidence="7 8" id="KW-0472">Membrane</keyword>
<dbReference type="GO" id="GO:0005524">
    <property type="term" value="F:ATP binding"/>
    <property type="evidence" value="ECO:0007669"/>
    <property type="project" value="UniProtKB-KW"/>
</dbReference>
<dbReference type="Pfam" id="PF00664">
    <property type="entry name" value="ABC_membrane"/>
    <property type="match status" value="1"/>
</dbReference>
<dbReference type="SUPFAM" id="SSF52540">
    <property type="entry name" value="P-loop containing nucleoside triphosphate hydrolases"/>
    <property type="match status" value="1"/>
</dbReference>
<dbReference type="InterPro" id="IPR017871">
    <property type="entry name" value="ABC_transporter-like_CS"/>
</dbReference>
<organism evidence="11">
    <name type="scientific">Lactobacillus helveticus CIRM-BIA 104</name>
    <dbReference type="NCBI Taxonomy" id="1226333"/>
    <lineage>
        <taxon>Bacteria</taxon>
        <taxon>Bacillati</taxon>
        <taxon>Bacillota</taxon>
        <taxon>Bacilli</taxon>
        <taxon>Lactobacillales</taxon>
        <taxon>Lactobacillaceae</taxon>
        <taxon>Lactobacillus</taxon>
    </lineage>
</organism>
<accession>U6FC50</accession>
<evidence type="ECO:0000256" key="1">
    <source>
        <dbReference type="ARBA" id="ARBA00004651"/>
    </source>
</evidence>
<dbReference type="Pfam" id="PF00005">
    <property type="entry name" value="ABC_tran"/>
    <property type="match status" value="1"/>
</dbReference>
<proteinExistence type="predicted"/>
<dbReference type="PANTHER" id="PTHR24221:SF430">
    <property type="entry name" value="MULTIDRUG RESISTANCE ABC TRANSPORTER ATP-BINDING_PERMEASE PROTEIN YHEH-RELATED"/>
    <property type="match status" value="1"/>
</dbReference>
<evidence type="ECO:0000256" key="2">
    <source>
        <dbReference type="ARBA" id="ARBA00022448"/>
    </source>
</evidence>
<name>U6FC50_LACHE</name>
<feature type="domain" description="ABC transporter" evidence="9">
    <location>
        <begin position="353"/>
        <end position="587"/>
    </location>
</feature>
<evidence type="ECO:0000256" key="7">
    <source>
        <dbReference type="ARBA" id="ARBA00023136"/>
    </source>
</evidence>
<comment type="caution">
    <text evidence="11">The sequence shown here is derived from an EMBL/GenBank/DDBJ whole genome shotgun (WGS) entry which is preliminary data.</text>
</comment>
<dbReference type="InterPro" id="IPR036640">
    <property type="entry name" value="ABC1_TM_sf"/>
</dbReference>
<evidence type="ECO:0000256" key="4">
    <source>
        <dbReference type="ARBA" id="ARBA00022741"/>
    </source>
</evidence>